<dbReference type="InterPro" id="IPR006141">
    <property type="entry name" value="Intein_N"/>
</dbReference>
<accession>A0A7C8U3U8</accession>
<protein>
    <recommendedName>
        <fullName evidence="3">Hint domain-containing protein</fullName>
    </recommendedName>
</protein>
<dbReference type="Gene3D" id="2.170.16.10">
    <property type="entry name" value="Hedgehog/Intein (Hint) domain"/>
    <property type="match status" value="1"/>
</dbReference>
<proteinExistence type="predicted"/>
<dbReference type="GO" id="GO:0016539">
    <property type="term" value="P:intein-mediated protein splicing"/>
    <property type="evidence" value="ECO:0007669"/>
    <property type="project" value="InterPro"/>
</dbReference>
<evidence type="ECO:0008006" key="3">
    <source>
        <dbReference type="Google" id="ProtNLM"/>
    </source>
</evidence>
<gene>
    <name evidence="1" type="ORF">TWF788_004285</name>
</gene>
<reference evidence="1 2" key="1">
    <citation type="submission" date="2019-06" db="EMBL/GenBank/DDBJ databases">
        <authorList>
            <person name="Palmer J.M."/>
        </authorList>
    </citation>
    <scope>NUCLEOTIDE SEQUENCE [LARGE SCALE GENOMIC DNA]</scope>
    <source>
        <strain evidence="1 2">TWF788</strain>
    </source>
</reference>
<evidence type="ECO:0000313" key="1">
    <source>
        <dbReference type="EMBL" id="KAF3192096.1"/>
    </source>
</evidence>
<sequence>MGDGTNNGPAFFQWTQPYPVALSAHYTATKAIATMRTSLSGSWPRGTFEDLYFPNPAPAPPISADDNTDYKAAANAFVCQAISNGDTDWQGCCDCDGTQTAVDAFNNQLWSENFDRYVDWFAWDESTTITGAQCTYQEYYDAITNPDWISLKKAEQTDGTWSNQSLDMFMHFLKLTALGATADQIQSIYTTITAPTDPTQPSLMASGFLDVTPSTFMNYQAYLLPLTDGAVTYPQLSVTNLNSKYFVVSAGDPGRGWNYADVDFLNKAGYWKEPAVGSCLVAGTRVVLVDGVTTKPIEQIQPGDEILSPSYDNERAARKCLFLSRATRKGRSLFSYHDHDGIKFTPTHPILAGYDQFGQPILHFVDVQSAVRSNPTWAAFENISLSRENLIEEICPQSRFDEDLYDVILEDQSGAIAAYVVEDANGKRTTVCTEGPDSLLLPDMTTFIFGFLTGISQHDNASGFFPHGLESTDIRYNAKLRSLRSDCIQKVRDVSNSKTHIRKEDLGIVFAGAPLPFQALLGSIEALLKRTGLSVQAEFDNFWLRPYERQATSKDAGLTIMSSHFIYLKGDSISKPSSNGSWQLNTHAYPRITHRKISTKSDGDGGVPAKVLASKMIGPYLYHHHCIAVIPKQQVDDIQTLEIELYGTRFIARGHIHYGNVFRWPLHLRDLATLSHVGWIELTAENINMEGLEYVEKMISETNNSETSVQTYAKALGEAFGKDVLSEIK</sequence>
<dbReference type="Proteomes" id="UP000479691">
    <property type="component" value="Unassembled WGS sequence"/>
</dbReference>
<dbReference type="PROSITE" id="PS50817">
    <property type="entry name" value="INTEIN_N_TER"/>
    <property type="match status" value="1"/>
</dbReference>
<comment type="caution">
    <text evidence="1">The sequence shown here is derived from an EMBL/GenBank/DDBJ whole genome shotgun (WGS) entry which is preliminary data.</text>
</comment>
<dbReference type="InterPro" id="IPR036844">
    <property type="entry name" value="Hint_dom_sf"/>
</dbReference>
<dbReference type="AlphaFoldDB" id="A0A7C8U3U8"/>
<organism evidence="1 2">
    <name type="scientific">Orbilia oligospora</name>
    <name type="common">Nematode-trapping fungus</name>
    <name type="synonym">Arthrobotrys oligospora</name>
    <dbReference type="NCBI Taxonomy" id="2813651"/>
    <lineage>
        <taxon>Eukaryota</taxon>
        <taxon>Fungi</taxon>
        <taxon>Dikarya</taxon>
        <taxon>Ascomycota</taxon>
        <taxon>Pezizomycotina</taxon>
        <taxon>Orbiliomycetes</taxon>
        <taxon>Orbiliales</taxon>
        <taxon>Orbiliaceae</taxon>
        <taxon>Orbilia</taxon>
    </lineage>
</organism>
<name>A0A7C8U3U8_ORBOL</name>
<dbReference type="SUPFAM" id="SSF51294">
    <property type="entry name" value="Hedgehog/intein (Hint) domain"/>
    <property type="match status" value="1"/>
</dbReference>
<dbReference type="EMBL" id="JAABOE010000002">
    <property type="protein sequence ID" value="KAF3192096.1"/>
    <property type="molecule type" value="Genomic_DNA"/>
</dbReference>
<evidence type="ECO:0000313" key="2">
    <source>
        <dbReference type="Proteomes" id="UP000479691"/>
    </source>
</evidence>